<dbReference type="SUPFAM" id="SSF57863">
    <property type="entry name" value="ArfGap/RecO-like zinc finger"/>
    <property type="match status" value="1"/>
</dbReference>
<organism evidence="1">
    <name type="scientific">Glaucocystis incrassata</name>
    <dbReference type="NCBI Taxonomy" id="1789788"/>
    <lineage>
        <taxon>Eukaryota</taxon>
        <taxon>Glaucocystophyceae</taxon>
        <taxon>Glaucocystales</taxon>
        <taxon>Glaucocystaceae</taxon>
        <taxon>Glaucocystis</taxon>
    </lineage>
</organism>
<dbReference type="GeneID" id="38575402"/>
<dbReference type="EMBL" id="MF167425">
    <property type="protein sequence ID" value="ASQ40037.1"/>
    <property type="molecule type" value="Genomic_DNA"/>
</dbReference>
<sequence length="244" mass="28886">MLTIFAREKGIQKVVQKTKKNDFVYKFSTCCFIEYKFFLYPGKTWDKLRFAKINLYYPIQSKSILKIIAIQYLRELILFQRLGGIVEEQQLLFDTFVYYVDKMIRYPEKSTLVILLKSLLHFLALFGFAPQLHYCNITYKCLRISNPYKFVKEPISLSASMGGIVRRSYVKKSEVLANLTPVQLYILQKLVESFGDYLPNGFSPFYLSIEQILCKYIEYHFERKVMSSTTLNKFFFKFGYSENI</sequence>
<dbReference type="AlphaFoldDB" id="A0A3G1IVG2"/>
<dbReference type="InterPro" id="IPR037278">
    <property type="entry name" value="ARFGAP/RecO"/>
</dbReference>
<geneLocation type="plastid" evidence="1"/>
<dbReference type="RefSeq" id="YP_009545976.1">
    <property type="nucleotide sequence ID" value="NC_040152.1"/>
</dbReference>
<protein>
    <submittedName>
        <fullName evidence="1">DNA replication and repair protein RecO</fullName>
    </submittedName>
</protein>
<name>A0A3G1IVG2_9EUKA</name>
<keyword evidence="1" id="KW-0934">Plastid</keyword>
<gene>
    <name evidence="1" type="primary">recO</name>
</gene>
<dbReference type="Pfam" id="PF02565">
    <property type="entry name" value="RecO_C"/>
    <property type="match status" value="1"/>
</dbReference>
<dbReference type="InterPro" id="IPR003717">
    <property type="entry name" value="RecO"/>
</dbReference>
<evidence type="ECO:0000313" key="1">
    <source>
        <dbReference type="EMBL" id="ASQ40037.1"/>
    </source>
</evidence>
<proteinExistence type="predicted"/>
<reference evidence="1" key="1">
    <citation type="submission" date="2017-05" db="EMBL/GenBank/DDBJ databases">
        <title>Plastid comparative genomics reveals ancient divergence between Glaucophyte genera.</title>
        <authorList>
            <person name="Figueroa-Martinez F.J."/>
            <person name="Jackson C."/>
            <person name="Reyes-Prieto A."/>
        </authorList>
    </citation>
    <scope>NUCLEOTIDE SEQUENCE</scope>
    <source>
        <strain evidence="1">SAG 229-2</strain>
    </source>
</reference>
<accession>A0A3G1IVG2</accession>